<dbReference type="InterPro" id="IPR054352">
    <property type="entry name" value="ACT_Aspartokinase"/>
</dbReference>
<evidence type="ECO:0000256" key="7">
    <source>
        <dbReference type="ARBA" id="ARBA00022679"/>
    </source>
</evidence>
<dbReference type="InterPro" id="IPR018042">
    <property type="entry name" value="Aspartate_kinase_CS"/>
</dbReference>
<dbReference type="CDD" id="cd04936">
    <property type="entry name" value="ACT_AKii-LysC-BS-like_2"/>
    <property type="match status" value="1"/>
</dbReference>
<dbReference type="PANTHER" id="PTHR21499">
    <property type="entry name" value="ASPARTATE KINASE"/>
    <property type="match status" value="1"/>
</dbReference>
<feature type="domain" description="ACT" evidence="15">
    <location>
        <begin position="452"/>
        <end position="529"/>
    </location>
</feature>
<comment type="similarity">
    <text evidence="4">Belongs to the aspartokinase family.</text>
</comment>
<dbReference type="KEGG" id="lcre:Pla8534_10980"/>
<dbReference type="UniPathway" id="UPA00051">
    <property type="reaction ID" value="UER00462"/>
</dbReference>
<dbReference type="SUPFAM" id="SSF53633">
    <property type="entry name" value="Carbamate kinase-like"/>
    <property type="match status" value="1"/>
</dbReference>
<dbReference type="GO" id="GO:0009089">
    <property type="term" value="P:lysine biosynthetic process via diaminopimelate"/>
    <property type="evidence" value="ECO:0007669"/>
    <property type="project" value="UniProtKB-UniPathway"/>
</dbReference>
<dbReference type="InterPro" id="IPR005260">
    <property type="entry name" value="Asp_kin_monofn"/>
</dbReference>
<gene>
    <name evidence="16" type="primary">lysC</name>
    <name evidence="16" type="ORF">Pla8534_10980</name>
</gene>
<dbReference type="InterPro" id="IPR002912">
    <property type="entry name" value="ACT_dom"/>
</dbReference>
<evidence type="ECO:0000256" key="11">
    <source>
        <dbReference type="ARBA" id="ARBA00022840"/>
    </source>
</evidence>
<feature type="domain" description="ACT" evidence="15">
    <location>
        <begin position="343"/>
        <end position="410"/>
    </location>
</feature>
<dbReference type="GO" id="GO:0005829">
    <property type="term" value="C:cytosol"/>
    <property type="evidence" value="ECO:0007669"/>
    <property type="project" value="TreeGrafter"/>
</dbReference>
<dbReference type="UniPathway" id="UPA00050">
    <property type="reaction ID" value="UER00461"/>
</dbReference>
<name>A0A518DNA4_9BACT</name>
<evidence type="ECO:0000256" key="9">
    <source>
        <dbReference type="ARBA" id="ARBA00022741"/>
    </source>
</evidence>
<dbReference type="InterPro" id="IPR041740">
    <property type="entry name" value="AKii-LysC-BS"/>
</dbReference>
<feature type="domain" description="ACT" evidence="15">
    <location>
        <begin position="263"/>
        <end position="334"/>
    </location>
</feature>
<keyword evidence="17" id="KW-1185">Reference proteome</keyword>
<dbReference type="CDD" id="cd04913">
    <property type="entry name" value="ACT_AKii-LysC-BS-like_1"/>
    <property type="match status" value="2"/>
</dbReference>
<dbReference type="NCBIfam" id="NF005155">
    <property type="entry name" value="PRK06635.1-4"/>
    <property type="match status" value="1"/>
</dbReference>
<reference evidence="16 17" key="1">
    <citation type="submission" date="2019-02" db="EMBL/GenBank/DDBJ databases">
        <title>Deep-cultivation of Planctomycetes and their phenomic and genomic characterization uncovers novel biology.</title>
        <authorList>
            <person name="Wiegand S."/>
            <person name="Jogler M."/>
            <person name="Boedeker C."/>
            <person name="Pinto D."/>
            <person name="Vollmers J."/>
            <person name="Rivas-Marin E."/>
            <person name="Kohn T."/>
            <person name="Peeters S.H."/>
            <person name="Heuer A."/>
            <person name="Rast P."/>
            <person name="Oberbeckmann S."/>
            <person name="Bunk B."/>
            <person name="Jeske O."/>
            <person name="Meyerdierks A."/>
            <person name="Storesund J.E."/>
            <person name="Kallscheuer N."/>
            <person name="Luecker S."/>
            <person name="Lage O.M."/>
            <person name="Pohl T."/>
            <person name="Merkel B.J."/>
            <person name="Hornburger P."/>
            <person name="Mueller R.-W."/>
            <person name="Bruemmer F."/>
            <person name="Labrenz M."/>
            <person name="Spormann A.M."/>
            <person name="Op den Camp H."/>
            <person name="Overmann J."/>
            <person name="Amann R."/>
            <person name="Jetten M.S.M."/>
            <person name="Mascher T."/>
            <person name="Medema M.H."/>
            <person name="Devos D.P."/>
            <person name="Kaster A.-K."/>
            <person name="Ovreas L."/>
            <person name="Rohde M."/>
            <person name="Galperin M.Y."/>
            <person name="Jogler C."/>
        </authorList>
    </citation>
    <scope>NUCLEOTIDE SEQUENCE [LARGE SCALE GENOMIC DNA]</scope>
    <source>
        <strain evidence="16 17">Pla85_3_4</strain>
    </source>
</reference>
<evidence type="ECO:0000256" key="5">
    <source>
        <dbReference type="ARBA" id="ARBA00013059"/>
    </source>
</evidence>
<evidence type="ECO:0000256" key="8">
    <source>
        <dbReference type="ARBA" id="ARBA00022737"/>
    </source>
</evidence>
<evidence type="ECO:0000256" key="13">
    <source>
        <dbReference type="ARBA" id="ARBA00047872"/>
    </source>
</evidence>
<dbReference type="Pfam" id="PF00696">
    <property type="entry name" value="AA_kinase"/>
    <property type="match status" value="1"/>
</dbReference>
<evidence type="ECO:0000256" key="4">
    <source>
        <dbReference type="ARBA" id="ARBA00010122"/>
    </source>
</evidence>
<dbReference type="CDD" id="cd04923">
    <property type="entry name" value="ACT_AK-LysC-DapG-like_2"/>
    <property type="match status" value="1"/>
</dbReference>
<comment type="catalytic activity">
    <reaction evidence="13">
        <text>L-aspartate + ATP = 4-phospho-L-aspartate + ADP</text>
        <dbReference type="Rhea" id="RHEA:23776"/>
        <dbReference type="ChEBI" id="CHEBI:29991"/>
        <dbReference type="ChEBI" id="CHEBI:30616"/>
        <dbReference type="ChEBI" id="CHEBI:57535"/>
        <dbReference type="ChEBI" id="CHEBI:456216"/>
        <dbReference type="EC" id="2.7.2.4"/>
    </reaction>
</comment>
<dbReference type="AlphaFoldDB" id="A0A518DNA4"/>
<keyword evidence="7 16" id="KW-0808">Transferase</keyword>
<evidence type="ECO:0000313" key="17">
    <source>
        <dbReference type="Proteomes" id="UP000317648"/>
    </source>
</evidence>
<evidence type="ECO:0000256" key="2">
    <source>
        <dbReference type="ARBA" id="ARBA00004986"/>
    </source>
</evidence>
<dbReference type="PROSITE" id="PS00324">
    <property type="entry name" value="ASPARTOKINASE"/>
    <property type="match status" value="1"/>
</dbReference>
<keyword evidence="9" id="KW-0547">Nucleotide-binding</keyword>
<dbReference type="GO" id="GO:0009090">
    <property type="term" value="P:homoserine biosynthetic process"/>
    <property type="evidence" value="ECO:0007669"/>
    <property type="project" value="TreeGrafter"/>
</dbReference>
<evidence type="ECO:0000256" key="14">
    <source>
        <dbReference type="RuleBase" id="RU004249"/>
    </source>
</evidence>
<sequence>MSIIVQKFGGTSVADSQKIIAAARKAIRAQAEGHQVVMVVSAMGKNTDTLVDLAAEINDRPPAREMDMLLSTGEQVSVALMAMAIHSLGKKAVSLTGAQIGIRTDSTHTKARIKSISTERMQKLLDSGAIVIAAGFQGIDEDYNITTLGRGGSDTTAVALAAVLRADCEIYTDVDGVYTTDPRIMAEARRMSQVSYDEMLEMASLGAGVMHNRSIEFAKKYNVPIHVRHSGIDDSVGTLIVADPESPDQAVSGAALTKHEARITVTGVPDVPGASLKVFSPIAARAITVDMIVQNVSENGEANVSFTVPKNELGQTLEAVEEAVAEWDGARVSHDDQVAKISVVGLGMARMTGVANKMFHALADEGVNIQMITTSEIKISVLIHRDEALRALRAAHRAFLLHLPPPNLTPRAPAGARRADDDAADIIDRLRGVDMEELMIDEIRLDESQARVTINGIPNQPGIAARIFDEVAAADVFVDMIVQSFGDDATARLSFTTPADQIDRSVEVAKKLSAGLGCGDVTSDRRIAKLSVSGIGLRSHTGVAIRMFRSLSDAGINVSMINTSEVRVNVVVDHDRAKEALACLEKAFADVKK</sequence>
<protein>
    <recommendedName>
        <fullName evidence="5">aspartate kinase</fullName>
        <ecNumber evidence="5">2.7.2.4</ecNumber>
    </recommendedName>
</protein>
<evidence type="ECO:0000259" key="15">
    <source>
        <dbReference type="PROSITE" id="PS51671"/>
    </source>
</evidence>
<dbReference type="PROSITE" id="PS51671">
    <property type="entry name" value="ACT"/>
    <property type="match status" value="4"/>
</dbReference>
<dbReference type="PANTHER" id="PTHR21499:SF3">
    <property type="entry name" value="ASPARTOKINASE"/>
    <property type="match status" value="1"/>
</dbReference>
<keyword evidence="6 14" id="KW-0028">Amino-acid biosynthesis</keyword>
<evidence type="ECO:0000313" key="16">
    <source>
        <dbReference type="EMBL" id="QDU93318.1"/>
    </source>
</evidence>
<evidence type="ECO:0000256" key="3">
    <source>
        <dbReference type="ARBA" id="ARBA00005139"/>
    </source>
</evidence>
<dbReference type="Gene3D" id="3.40.1160.10">
    <property type="entry name" value="Acetylglutamate kinase-like"/>
    <property type="match status" value="1"/>
</dbReference>
<dbReference type="GO" id="GO:0005524">
    <property type="term" value="F:ATP binding"/>
    <property type="evidence" value="ECO:0007669"/>
    <property type="project" value="UniProtKB-KW"/>
</dbReference>
<dbReference type="NCBIfam" id="NF005154">
    <property type="entry name" value="PRK06635.1-2"/>
    <property type="match status" value="1"/>
</dbReference>
<dbReference type="Pfam" id="PF22468">
    <property type="entry name" value="ACT_9"/>
    <property type="match status" value="3"/>
</dbReference>
<dbReference type="Gene3D" id="3.30.2130.10">
    <property type="entry name" value="VC0802-like"/>
    <property type="match status" value="2"/>
</dbReference>
<dbReference type="EC" id="2.7.2.4" evidence="5"/>
<evidence type="ECO:0000256" key="6">
    <source>
        <dbReference type="ARBA" id="ARBA00022605"/>
    </source>
</evidence>
<keyword evidence="10 16" id="KW-0418">Kinase</keyword>
<comment type="pathway">
    <text evidence="3 14">Amino-acid biosynthesis; L-threonine biosynthesis; L-threonine from L-aspartate: step 1/5.</text>
</comment>
<comment type="pathway">
    <text evidence="2 14">Amino-acid biosynthesis; L-methionine biosynthesis via de novo pathway; L-homoserine from L-aspartate: step 1/3.</text>
</comment>
<dbReference type="GO" id="GO:0004072">
    <property type="term" value="F:aspartate kinase activity"/>
    <property type="evidence" value="ECO:0007669"/>
    <property type="project" value="UniProtKB-EC"/>
</dbReference>
<dbReference type="SUPFAM" id="SSF55021">
    <property type="entry name" value="ACT-like"/>
    <property type="match status" value="4"/>
</dbReference>
<dbReference type="InterPro" id="IPR045865">
    <property type="entry name" value="ACT-like_dom_sf"/>
</dbReference>
<dbReference type="EMBL" id="CP036433">
    <property type="protein sequence ID" value="QDU93318.1"/>
    <property type="molecule type" value="Genomic_DNA"/>
</dbReference>
<keyword evidence="8" id="KW-0677">Repeat</keyword>
<dbReference type="NCBIfam" id="TIGR00656">
    <property type="entry name" value="asp_kin_monofn"/>
    <property type="match status" value="1"/>
</dbReference>
<dbReference type="InterPro" id="IPR001341">
    <property type="entry name" value="Asp_kinase"/>
</dbReference>
<keyword evidence="11" id="KW-0067">ATP-binding</keyword>
<dbReference type="InterPro" id="IPR001048">
    <property type="entry name" value="Asp/Glu/Uridylate_kinase"/>
</dbReference>
<dbReference type="FunFam" id="3.40.1160.10:FF:000002">
    <property type="entry name" value="Aspartokinase"/>
    <property type="match status" value="1"/>
</dbReference>
<dbReference type="GO" id="GO:0009088">
    <property type="term" value="P:threonine biosynthetic process"/>
    <property type="evidence" value="ECO:0007669"/>
    <property type="project" value="UniProtKB-UniPathway"/>
</dbReference>
<feature type="domain" description="ACT" evidence="15">
    <location>
        <begin position="532"/>
        <end position="593"/>
    </location>
</feature>
<evidence type="ECO:0000256" key="12">
    <source>
        <dbReference type="ARBA" id="ARBA00023154"/>
    </source>
</evidence>
<dbReference type="FunFam" id="3.30.2130.10:FF:000001">
    <property type="entry name" value="Bifunctional aspartokinase/homoserine dehydrogenase"/>
    <property type="match status" value="1"/>
</dbReference>
<dbReference type="NCBIfam" id="TIGR00657">
    <property type="entry name" value="asp_kinases"/>
    <property type="match status" value="1"/>
</dbReference>
<accession>A0A518DNA4</accession>
<comment type="pathway">
    <text evidence="1 14">Amino-acid biosynthesis; L-lysine biosynthesis via DAP pathway; (S)-tetrahydrodipicolinate from L-aspartate: step 1/4.</text>
</comment>
<dbReference type="UniPathway" id="UPA00034">
    <property type="reaction ID" value="UER00015"/>
</dbReference>
<dbReference type="OrthoDB" id="9799110at2"/>
<dbReference type="Proteomes" id="UP000317648">
    <property type="component" value="Chromosome"/>
</dbReference>
<dbReference type="InterPro" id="IPR036393">
    <property type="entry name" value="AceGlu_kinase-like_sf"/>
</dbReference>
<evidence type="ECO:0000256" key="1">
    <source>
        <dbReference type="ARBA" id="ARBA00004766"/>
    </source>
</evidence>
<organism evidence="16 17">
    <name type="scientific">Lignipirellula cremea</name>
    <dbReference type="NCBI Taxonomy" id="2528010"/>
    <lineage>
        <taxon>Bacteria</taxon>
        <taxon>Pseudomonadati</taxon>
        <taxon>Planctomycetota</taxon>
        <taxon>Planctomycetia</taxon>
        <taxon>Pirellulales</taxon>
        <taxon>Pirellulaceae</taxon>
        <taxon>Lignipirellula</taxon>
    </lineage>
</organism>
<dbReference type="NCBIfam" id="NF005656">
    <property type="entry name" value="PRK07431.1"/>
    <property type="match status" value="1"/>
</dbReference>
<proteinExistence type="inferred from homology"/>
<dbReference type="RefSeq" id="WP_145050022.1">
    <property type="nucleotide sequence ID" value="NZ_CP036433.1"/>
</dbReference>
<keyword evidence="12" id="KW-0457">Lysine biosynthesis</keyword>
<dbReference type="CDD" id="cd04261">
    <property type="entry name" value="AAK_AKii-LysC-BS"/>
    <property type="match status" value="1"/>
</dbReference>
<evidence type="ECO:0000256" key="10">
    <source>
        <dbReference type="ARBA" id="ARBA00022777"/>
    </source>
</evidence>